<sequence length="440" mass="48818">MAAAPRCEPGAFFTPQVCPPVATPAGGRLMKARGWIGLILLALVAVDAGAETRLAMFFDRPSGYLGEPRQLVIELRTDRWFRQAVSLPQLSIAGAVVLDLQGSSHSYTERQSGTTWAVIRRELLVIPQRLGKLLTPSLSLEVWEGRAQKALALEAPSIGLEVEPLPQMTDSRLAVGTALRLSEQVSQTESEVAQGDGISRQIKIELAGNVGMFIEPLSMSLPEGVRLYADRPKVQDHSQRGQLLGQRIETFTYLFEQPGEVVLPPIRVWWWNLTRQRLELAQLPERRIQVRPLAEPSDAEVSPMAWWWLLVPMLLVGLVLLKGLNAEQRCFVALLRAARCDDAAVRVRVLYVWMDRLHGRPLPLRAALRDDASLAEEAGSVLAPLYRHTPKTAVCRTLSSWRWCCWRRRKLAAATTSAPGLPPLNGRSDPAPGAEPRRTS</sequence>
<feature type="transmembrane region" description="Helical" evidence="2">
    <location>
        <begin position="304"/>
        <end position="321"/>
    </location>
</feature>
<evidence type="ECO:0000313" key="3">
    <source>
        <dbReference type="EMBL" id="RDE24395.1"/>
    </source>
</evidence>
<reference evidence="3 4" key="1">
    <citation type="submission" date="2018-07" db="EMBL/GenBank/DDBJ databases">
        <title>Motiliproteus coralliicola sp. nov., a bacterium isolated from Coral.</title>
        <authorList>
            <person name="Wang G."/>
        </authorList>
    </citation>
    <scope>NUCLEOTIDE SEQUENCE [LARGE SCALE GENOMIC DNA]</scope>
    <source>
        <strain evidence="3 4">C34</strain>
    </source>
</reference>
<dbReference type="InterPro" id="IPR025738">
    <property type="entry name" value="BatD"/>
</dbReference>
<name>A0A369WY27_9GAMM</name>
<keyword evidence="2" id="KW-0812">Transmembrane</keyword>
<dbReference type="AlphaFoldDB" id="A0A369WY27"/>
<evidence type="ECO:0000256" key="1">
    <source>
        <dbReference type="SAM" id="MobiDB-lite"/>
    </source>
</evidence>
<dbReference type="EMBL" id="QQOH01000001">
    <property type="protein sequence ID" value="RDE24395.1"/>
    <property type="molecule type" value="Genomic_DNA"/>
</dbReference>
<evidence type="ECO:0008006" key="5">
    <source>
        <dbReference type="Google" id="ProtNLM"/>
    </source>
</evidence>
<gene>
    <name evidence="3" type="ORF">DV711_02060</name>
</gene>
<dbReference type="Proteomes" id="UP000253769">
    <property type="component" value="Unassembled WGS sequence"/>
</dbReference>
<feature type="region of interest" description="Disordered" evidence="1">
    <location>
        <begin position="416"/>
        <end position="440"/>
    </location>
</feature>
<keyword evidence="2" id="KW-0472">Membrane</keyword>
<dbReference type="PANTHER" id="PTHR40940:SF1">
    <property type="entry name" value="PROTEIN BATD"/>
    <property type="match status" value="1"/>
</dbReference>
<dbReference type="OrthoDB" id="5293418at2"/>
<proteinExistence type="predicted"/>
<dbReference type="PANTHER" id="PTHR40940">
    <property type="entry name" value="PROTEIN BATD-RELATED"/>
    <property type="match status" value="1"/>
</dbReference>
<keyword evidence="2" id="KW-1133">Transmembrane helix</keyword>
<organism evidence="3 4">
    <name type="scientific">Motiliproteus coralliicola</name>
    <dbReference type="NCBI Taxonomy" id="2283196"/>
    <lineage>
        <taxon>Bacteria</taxon>
        <taxon>Pseudomonadati</taxon>
        <taxon>Pseudomonadota</taxon>
        <taxon>Gammaproteobacteria</taxon>
        <taxon>Oceanospirillales</taxon>
        <taxon>Oceanospirillaceae</taxon>
        <taxon>Motiliproteus</taxon>
    </lineage>
</organism>
<evidence type="ECO:0000256" key="2">
    <source>
        <dbReference type="SAM" id="Phobius"/>
    </source>
</evidence>
<protein>
    <recommendedName>
        <fullName evidence="5">Protein BatD</fullName>
    </recommendedName>
</protein>
<keyword evidence="4" id="KW-1185">Reference proteome</keyword>
<accession>A0A369WY27</accession>
<comment type="caution">
    <text evidence="3">The sequence shown here is derived from an EMBL/GenBank/DDBJ whole genome shotgun (WGS) entry which is preliminary data.</text>
</comment>
<evidence type="ECO:0000313" key="4">
    <source>
        <dbReference type="Proteomes" id="UP000253769"/>
    </source>
</evidence>